<evidence type="ECO:0000313" key="2">
    <source>
        <dbReference type="RefSeq" id="XP_010503730.1"/>
    </source>
</evidence>
<reference evidence="2" key="2">
    <citation type="submission" date="2025-08" db="UniProtKB">
        <authorList>
            <consortium name="RefSeq"/>
        </authorList>
    </citation>
    <scope>IDENTIFICATION</scope>
    <source>
        <tissue evidence="2">Leaf</tissue>
    </source>
</reference>
<accession>A0ABM0YNS7</accession>
<name>A0ABM0YNS7_CAMSA</name>
<reference evidence="1" key="1">
    <citation type="journal article" date="2014" name="Nat. Commun.">
        <title>The emerging biofuel crop Camelina sativa retains a highly undifferentiated hexaploid genome structure.</title>
        <authorList>
            <person name="Kagale S."/>
            <person name="Koh C."/>
            <person name="Nixon J."/>
            <person name="Bollina V."/>
            <person name="Clarke W.E."/>
            <person name="Tuteja R."/>
            <person name="Spillane C."/>
            <person name="Robinson S.J."/>
            <person name="Links M.G."/>
            <person name="Clarke C."/>
            <person name="Higgins E.E."/>
            <person name="Huebert T."/>
            <person name="Sharpe A.G."/>
            <person name="Parkin I.A."/>
        </authorList>
    </citation>
    <scope>NUCLEOTIDE SEQUENCE [LARGE SCALE GENOMIC DNA]</scope>
    <source>
        <strain evidence="1">cv. DH55</strain>
    </source>
</reference>
<protein>
    <submittedName>
        <fullName evidence="2">Uncharacterized protein LOC104780887</fullName>
    </submittedName>
</protein>
<dbReference type="PANTHER" id="PTHR31722">
    <property type="entry name" value="OS06G0675200 PROTEIN"/>
    <property type="match status" value="1"/>
</dbReference>
<proteinExistence type="predicted"/>
<organism evidence="1 2">
    <name type="scientific">Camelina sativa</name>
    <name type="common">False flax</name>
    <name type="synonym">Myagrum sativum</name>
    <dbReference type="NCBI Taxonomy" id="90675"/>
    <lineage>
        <taxon>Eukaryota</taxon>
        <taxon>Viridiplantae</taxon>
        <taxon>Streptophyta</taxon>
        <taxon>Embryophyta</taxon>
        <taxon>Tracheophyta</taxon>
        <taxon>Spermatophyta</taxon>
        <taxon>Magnoliopsida</taxon>
        <taxon>eudicotyledons</taxon>
        <taxon>Gunneridae</taxon>
        <taxon>Pentapetalae</taxon>
        <taxon>rosids</taxon>
        <taxon>malvids</taxon>
        <taxon>Brassicales</taxon>
        <taxon>Brassicaceae</taxon>
        <taxon>Camelineae</taxon>
        <taxon>Camelina</taxon>
    </lineage>
</organism>
<dbReference type="RefSeq" id="XP_010503730.1">
    <property type="nucleotide sequence ID" value="XM_010505428.2"/>
</dbReference>
<dbReference type="GeneID" id="104780887"/>
<gene>
    <name evidence="2" type="primary">LOC104780887</name>
</gene>
<keyword evidence="1" id="KW-1185">Reference proteome</keyword>
<dbReference type="Proteomes" id="UP000694864">
    <property type="component" value="Chromosome 4"/>
</dbReference>
<dbReference type="PANTHER" id="PTHR31722:SF50">
    <property type="entry name" value="(RAPE) HYPOTHETICAL PROTEIN"/>
    <property type="match status" value="1"/>
</dbReference>
<sequence length="152" mass="17219">MARLEMHNSINGAARISFSNEFVEIRSEKSNAKINNISSRSSFSMHSADFAFSVTDYAMIPADEIFLKGKILPFQETSHVHRTLKEELLVEEEGSGVDRNIFSLRPLSFPSSSFSTKGTWREMLGLKRTHVRSKITDEVSEANVYSMSQDHK</sequence>
<evidence type="ECO:0000313" key="1">
    <source>
        <dbReference type="Proteomes" id="UP000694864"/>
    </source>
</evidence>
<feature type="non-terminal residue" evidence="2">
    <location>
        <position position="152"/>
    </location>
</feature>